<dbReference type="KEGG" id="mng:MNEG_0297"/>
<organism evidence="10 11">
    <name type="scientific">Monoraphidium neglectum</name>
    <dbReference type="NCBI Taxonomy" id="145388"/>
    <lineage>
        <taxon>Eukaryota</taxon>
        <taxon>Viridiplantae</taxon>
        <taxon>Chlorophyta</taxon>
        <taxon>core chlorophytes</taxon>
        <taxon>Chlorophyceae</taxon>
        <taxon>CS clade</taxon>
        <taxon>Sphaeropleales</taxon>
        <taxon>Selenastraceae</taxon>
        <taxon>Monoraphidium</taxon>
    </lineage>
</organism>
<dbReference type="GeneID" id="25726415"/>
<keyword evidence="7" id="KW-0206">Cytoskeleton</keyword>
<keyword evidence="6" id="KW-0969">Cilium</keyword>
<dbReference type="InterPro" id="IPR041228">
    <property type="entry name" value="Dynein_C"/>
</dbReference>
<dbReference type="Pfam" id="PF18199">
    <property type="entry name" value="Dynein_C"/>
    <property type="match status" value="1"/>
</dbReference>
<protein>
    <recommendedName>
        <fullName evidence="9">Dynein heavy chain C-terminal domain-containing protein</fullName>
    </recommendedName>
</protein>
<reference evidence="10 11" key="1">
    <citation type="journal article" date="2013" name="BMC Genomics">
        <title>Reconstruction of the lipid metabolism for the microalga Monoraphidium neglectum from its genome sequence reveals characteristics suitable for biofuel production.</title>
        <authorList>
            <person name="Bogen C."/>
            <person name="Al-Dilaimi A."/>
            <person name="Albersmeier A."/>
            <person name="Wichmann J."/>
            <person name="Grundmann M."/>
            <person name="Rupp O."/>
            <person name="Lauersen K.J."/>
            <person name="Blifernez-Klassen O."/>
            <person name="Kalinowski J."/>
            <person name="Goesmann A."/>
            <person name="Mussgnug J.H."/>
            <person name="Kruse O."/>
        </authorList>
    </citation>
    <scope>NUCLEOTIDE SEQUENCE [LARGE SCALE GENOMIC DNA]</scope>
    <source>
        <strain evidence="10 11">SAG 48.87</strain>
    </source>
</reference>
<evidence type="ECO:0000256" key="4">
    <source>
        <dbReference type="ARBA" id="ARBA00022741"/>
    </source>
</evidence>
<dbReference type="PANTHER" id="PTHR46961:SF8">
    <property type="entry name" value="DYNEIN AXONEMAL HEAVY CHAIN 7"/>
    <property type="match status" value="1"/>
</dbReference>
<evidence type="ECO:0000256" key="1">
    <source>
        <dbReference type="ARBA" id="ARBA00004138"/>
    </source>
</evidence>
<evidence type="ECO:0000313" key="10">
    <source>
        <dbReference type="EMBL" id="KIZ07658.1"/>
    </source>
</evidence>
<dbReference type="GO" id="GO:0000166">
    <property type="term" value="F:nucleotide binding"/>
    <property type="evidence" value="ECO:0007669"/>
    <property type="project" value="UniProtKB-KW"/>
</dbReference>
<comment type="subcellular location">
    <subcellularLocation>
        <location evidence="1">Cell projection</location>
        <location evidence="1">Cilium</location>
    </subcellularLocation>
    <subcellularLocation>
        <location evidence="2">Cytoplasm</location>
        <location evidence="2">Cytoskeleton</location>
    </subcellularLocation>
</comment>
<dbReference type="FunFam" id="3.10.490.20:FF:000005">
    <property type="entry name" value="Dynein axonemal heavy chain 6"/>
    <property type="match status" value="1"/>
</dbReference>
<evidence type="ECO:0000256" key="8">
    <source>
        <dbReference type="ARBA" id="ARBA00023273"/>
    </source>
</evidence>
<keyword evidence="5" id="KW-0175">Coiled coil</keyword>
<name>A0A0D2KC82_9CHLO</name>
<keyword evidence="4" id="KW-0547">Nucleotide-binding</keyword>
<evidence type="ECO:0000256" key="3">
    <source>
        <dbReference type="ARBA" id="ARBA00022490"/>
    </source>
</evidence>
<dbReference type="PANTHER" id="PTHR46961">
    <property type="entry name" value="DYNEIN HEAVY CHAIN 1, AXONEMAL-LIKE PROTEIN"/>
    <property type="match status" value="1"/>
</dbReference>
<dbReference type="EMBL" id="KK100241">
    <property type="protein sequence ID" value="KIZ07658.1"/>
    <property type="molecule type" value="Genomic_DNA"/>
</dbReference>
<dbReference type="AlphaFoldDB" id="A0A0D2KC82"/>
<evidence type="ECO:0000256" key="6">
    <source>
        <dbReference type="ARBA" id="ARBA00023069"/>
    </source>
</evidence>
<dbReference type="GO" id="GO:0045505">
    <property type="term" value="F:dynein intermediate chain binding"/>
    <property type="evidence" value="ECO:0007669"/>
    <property type="project" value="InterPro"/>
</dbReference>
<dbReference type="Gene3D" id="3.10.490.20">
    <property type="match status" value="1"/>
</dbReference>
<keyword evidence="11" id="KW-1185">Reference proteome</keyword>
<feature type="domain" description="Dynein heavy chain C-terminal" evidence="9">
    <location>
        <begin position="4"/>
        <end position="152"/>
    </location>
</feature>
<dbReference type="GO" id="GO:0005929">
    <property type="term" value="C:cilium"/>
    <property type="evidence" value="ECO:0007669"/>
    <property type="project" value="UniProtKB-SubCell"/>
</dbReference>
<dbReference type="GO" id="GO:0007018">
    <property type="term" value="P:microtubule-based movement"/>
    <property type="evidence" value="ECO:0007669"/>
    <property type="project" value="InterPro"/>
</dbReference>
<sequence length="156" mass="17157">MHWQGLFFPQGFMTGVLQMHARKYAIPIDTLGFGFKVQEQQLREEVTSPPTDGVHISGLWLDGARWDAQGRCLAEAEPGVMLSPLPVVHVRPQRDAATPEGCYFCPLYKTSARAGVLSTTGQSTNFVLCVGLPMRPGSDADHWVLQGVALLCMRDD</sequence>
<dbReference type="InterPro" id="IPR026983">
    <property type="entry name" value="DHC"/>
</dbReference>
<evidence type="ECO:0000259" key="9">
    <source>
        <dbReference type="Pfam" id="PF18199"/>
    </source>
</evidence>
<keyword evidence="3" id="KW-0963">Cytoplasm</keyword>
<evidence type="ECO:0000256" key="2">
    <source>
        <dbReference type="ARBA" id="ARBA00004245"/>
    </source>
</evidence>
<keyword evidence="8" id="KW-0966">Cell projection</keyword>
<evidence type="ECO:0000256" key="7">
    <source>
        <dbReference type="ARBA" id="ARBA00023212"/>
    </source>
</evidence>
<dbReference type="Proteomes" id="UP000054498">
    <property type="component" value="Unassembled WGS sequence"/>
</dbReference>
<accession>A0A0D2KC82</accession>
<dbReference type="OrthoDB" id="447173at2759"/>
<dbReference type="GO" id="GO:0030286">
    <property type="term" value="C:dynein complex"/>
    <property type="evidence" value="ECO:0007669"/>
    <property type="project" value="InterPro"/>
</dbReference>
<dbReference type="GO" id="GO:0051959">
    <property type="term" value="F:dynein light intermediate chain binding"/>
    <property type="evidence" value="ECO:0007669"/>
    <property type="project" value="InterPro"/>
</dbReference>
<evidence type="ECO:0000256" key="5">
    <source>
        <dbReference type="ARBA" id="ARBA00023054"/>
    </source>
</evidence>
<dbReference type="RefSeq" id="XP_013906677.1">
    <property type="nucleotide sequence ID" value="XM_014051223.1"/>
</dbReference>
<dbReference type="STRING" id="145388.A0A0D2KC82"/>
<evidence type="ECO:0000313" key="11">
    <source>
        <dbReference type="Proteomes" id="UP000054498"/>
    </source>
</evidence>
<dbReference type="InterPro" id="IPR043160">
    <property type="entry name" value="Dynein_C_barrel"/>
</dbReference>
<proteinExistence type="predicted"/>
<gene>
    <name evidence="10" type="ORF">MNEG_0297</name>
</gene>